<reference evidence="4" key="1">
    <citation type="submission" date="2005-09" db="EMBL/GenBank/DDBJ databases">
        <title>Annotation of the Aspergillus terreus NIH2624 genome.</title>
        <authorList>
            <person name="Birren B.W."/>
            <person name="Lander E.S."/>
            <person name="Galagan J.E."/>
            <person name="Nusbaum C."/>
            <person name="Devon K."/>
            <person name="Henn M."/>
            <person name="Ma L.-J."/>
            <person name="Jaffe D.B."/>
            <person name="Butler J."/>
            <person name="Alvarez P."/>
            <person name="Gnerre S."/>
            <person name="Grabherr M."/>
            <person name="Kleber M."/>
            <person name="Mauceli E.W."/>
            <person name="Brockman W."/>
            <person name="Rounsley S."/>
            <person name="Young S.K."/>
            <person name="LaButti K."/>
            <person name="Pushparaj V."/>
            <person name="DeCaprio D."/>
            <person name="Crawford M."/>
            <person name="Koehrsen M."/>
            <person name="Engels R."/>
            <person name="Montgomery P."/>
            <person name="Pearson M."/>
            <person name="Howarth C."/>
            <person name="Larson L."/>
            <person name="Luoma S."/>
            <person name="White J."/>
            <person name="Alvarado L."/>
            <person name="Kodira C.D."/>
            <person name="Zeng Q."/>
            <person name="Oleary S."/>
            <person name="Yandava C."/>
            <person name="Denning D.W."/>
            <person name="Nierman W.C."/>
            <person name="Milne T."/>
            <person name="Madden K."/>
        </authorList>
    </citation>
    <scope>NUCLEOTIDE SEQUENCE [LARGE SCALE GENOMIC DNA]</scope>
    <source>
        <strain evidence="4">NIH 2624 / FGSC A1156</strain>
    </source>
</reference>
<dbReference type="InterPro" id="IPR029058">
    <property type="entry name" value="AB_hydrolase_fold"/>
</dbReference>
<protein>
    <submittedName>
        <fullName evidence="3">Uncharacterized protein</fullName>
    </submittedName>
</protein>
<dbReference type="PANTHER" id="PTHR40841">
    <property type="entry name" value="SIDEROPHORE TRIACETYLFUSARININE C ESTERASE"/>
    <property type="match status" value="1"/>
</dbReference>
<dbReference type="VEuPathDB" id="FungiDB:ATEG_04072"/>
<dbReference type="InterPro" id="IPR052558">
    <property type="entry name" value="Siderophore_Hydrolase_D"/>
</dbReference>
<gene>
    <name evidence="3" type="ORF">ATEG_04072</name>
</gene>
<dbReference type="InterPro" id="IPR000801">
    <property type="entry name" value="Esterase-like"/>
</dbReference>
<dbReference type="Gene3D" id="3.40.50.1820">
    <property type="entry name" value="alpha/beta hydrolase"/>
    <property type="match status" value="1"/>
</dbReference>
<dbReference type="ESTHER" id="asptn-q0cqg2">
    <property type="family name" value="A85-IroE-IroD-Fes-Yiel"/>
</dbReference>
<keyword evidence="2" id="KW-0378">Hydrolase</keyword>
<dbReference type="EMBL" id="CH476598">
    <property type="protein sequence ID" value="EAU35874.1"/>
    <property type="molecule type" value="Genomic_DNA"/>
</dbReference>
<accession>Q0CQG2</accession>
<dbReference type="eggNOG" id="ENOG502S92V">
    <property type="taxonomic scope" value="Eukaryota"/>
</dbReference>
<sequence length="304" mass="34247">MREKWTFTPSKTCSIPNIASWEISNQKDQTYLLQVSWPLGWASEKPSTSANFLYLVDGNAVFFSATDTVRRRQARNLHEPGTIVVGIGYPLHDSVYSPRRAFDLTPPTEHYVPPAGPDGQPRAQPHGGADQLLVFITEVVRPFLASTVFPGVRVSRTALFGHSYGGLFVLHTLFTQPMLFDAYLAASPSIWWNDGFILSEEAAFCRTADTDTDTDTSHRPALRLSYGSREQYPVRQRDELPEQFEQRKRGAALRRMTDNCCEMYARLRGSGRLHVEKREYVDEDHGSVIAPALSGGILYFLDLE</sequence>
<dbReference type="PANTHER" id="PTHR40841:SF2">
    <property type="entry name" value="SIDEROPHORE-DEGRADING ESTERASE (EUROFUNG)"/>
    <property type="match status" value="1"/>
</dbReference>
<evidence type="ECO:0000313" key="3">
    <source>
        <dbReference type="EMBL" id="EAU35874.1"/>
    </source>
</evidence>
<dbReference type="Proteomes" id="UP000007963">
    <property type="component" value="Unassembled WGS sequence"/>
</dbReference>
<dbReference type="Pfam" id="PF00756">
    <property type="entry name" value="Esterase"/>
    <property type="match status" value="1"/>
</dbReference>
<dbReference type="GO" id="GO:0016788">
    <property type="term" value="F:hydrolase activity, acting on ester bonds"/>
    <property type="evidence" value="ECO:0007669"/>
    <property type="project" value="TreeGrafter"/>
</dbReference>
<organism evidence="3 4">
    <name type="scientific">Aspergillus terreus (strain NIH 2624 / FGSC A1156)</name>
    <dbReference type="NCBI Taxonomy" id="341663"/>
    <lineage>
        <taxon>Eukaryota</taxon>
        <taxon>Fungi</taxon>
        <taxon>Dikarya</taxon>
        <taxon>Ascomycota</taxon>
        <taxon>Pezizomycotina</taxon>
        <taxon>Eurotiomycetes</taxon>
        <taxon>Eurotiomycetidae</taxon>
        <taxon>Eurotiales</taxon>
        <taxon>Aspergillaceae</taxon>
        <taxon>Aspergillus</taxon>
        <taxon>Aspergillus subgen. Circumdati</taxon>
    </lineage>
</organism>
<evidence type="ECO:0000313" key="4">
    <source>
        <dbReference type="Proteomes" id="UP000007963"/>
    </source>
</evidence>
<comment type="similarity">
    <text evidence="1">Belongs to the esterase D family.</text>
</comment>
<dbReference type="GeneID" id="4318415"/>
<evidence type="ECO:0000256" key="1">
    <source>
        <dbReference type="ARBA" id="ARBA00005622"/>
    </source>
</evidence>
<dbReference type="HOGENOM" id="CLU_039834_3_0_1"/>
<dbReference type="OMA" id="RRMTDNC"/>
<dbReference type="SUPFAM" id="SSF53474">
    <property type="entry name" value="alpha/beta-Hydrolases"/>
    <property type="match status" value="1"/>
</dbReference>
<dbReference type="RefSeq" id="XP_001213250.1">
    <property type="nucleotide sequence ID" value="XM_001213250.1"/>
</dbReference>
<evidence type="ECO:0000256" key="2">
    <source>
        <dbReference type="ARBA" id="ARBA00022801"/>
    </source>
</evidence>
<dbReference type="OrthoDB" id="446683at2759"/>
<proteinExistence type="inferred from homology"/>
<dbReference type="AlphaFoldDB" id="Q0CQG2"/>
<name>Q0CQG2_ASPTN</name>